<evidence type="ECO:0000256" key="3">
    <source>
        <dbReference type="ARBA" id="ARBA00022576"/>
    </source>
</evidence>
<evidence type="ECO:0000256" key="1">
    <source>
        <dbReference type="ARBA" id="ARBA00001933"/>
    </source>
</evidence>
<dbReference type="GO" id="GO:0005737">
    <property type="term" value="C:cytoplasm"/>
    <property type="evidence" value="ECO:0007669"/>
    <property type="project" value="TreeGrafter"/>
</dbReference>
<dbReference type="STRING" id="1429043.X474_26305"/>
<protein>
    <recommendedName>
        <fullName evidence="6">Aminotransferase</fullName>
        <ecNumber evidence="6">2.6.1.-</ecNumber>
    </recommendedName>
</protein>
<dbReference type="InParanoid" id="A0A0D2IYS8"/>
<comment type="similarity">
    <text evidence="2 6">Belongs to the class-I pyridoxal-phosphate-dependent aminotransferase family.</text>
</comment>
<dbReference type="PROSITE" id="PS00105">
    <property type="entry name" value="AA_TRANSFER_CLASS_1"/>
    <property type="match status" value="1"/>
</dbReference>
<feature type="domain" description="Aminotransferase class I/classII large" evidence="7">
    <location>
        <begin position="53"/>
        <end position="408"/>
    </location>
</feature>
<organism evidence="8 9">
    <name type="scientific">Dethiosulfatarculus sandiegensis</name>
    <dbReference type="NCBI Taxonomy" id="1429043"/>
    <lineage>
        <taxon>Bacteria</taxon>
        <taxon>Pseudomonadati</taxon>
        <taxon>Thermodesulfobacteriota</taxon>
        <taxon>Desulfarculia</taxon>
        <taxon>Desulfarculales</taxon>
        <taxon>Desulfarculaceae</taxon>
        <taxon>Dethiosulfatarculus</taxon>
    </lineage>
</organism>
<evidence type="ECO:0000256" key="5">
    <source>
        <dbReference type="ARBA" id="ARBA00022898"/>
    </source>
</evidence>
<dbReference type="FunCoup" id="A0A0D2IYS8">
    <property type="interactions" value="498"/>
</dbReference>
<dbReference type="GO" id="GO:0016212">
    <property type="term" value="F:kynurenine-oxoglutarate transaminase activity"/>
    <property type="evidence" value="ECO:0007669"/>
    <property type="project" value="TreeGrafter"/>
</dbReference>
<gene>
    <name evidence="8" type="ORF">X474_26305</name>
</gene>
<dbReference type="InterPro" id="IPR004838">
    <property type="entry name" value="NHTrfase_class1_PyrdxlP-BS"/>
</dbReference>
<sequence length="414" mass="45984">MVSGSQAVYSACGFFYIPTDKELAMKPLNHLTGYFTESVIRMMSRICNQAGGLNLAQGFPDFDAPEPMKQAAQKAIQDGYNQYAITFGQPCLRKAIAAKAKDYNGIECDPDTQITVTCGATEAMISCLKALINPGDEVIVFEPFYENYGPDSLLSGATPRYVTLHAPDWSFDPDELAEAFNDKTKAVVINTPNNPTGKVFSREELTRIAELCQKWDTYCIMDDIYEHILFDGAEHVAMATIDGMADRTLTINSVSKTYSATGWRIGWVIASPEVTQGVRKIHDFLTVGAPAPLQEAVVTALELPQSYYGELAARYEKARRFLYDVLDEQGFNPNLPKGAYYIMTDVAELMERFDVSDDFNFAKKLIELTGVASVPGSSFYAEPEKGSKQVRFCFCKKMETLEDAAQRLRKLSSL</sequence>
<comment type="cofactor">
    <cofactor evidence="1 6">
        <name>pyridoxal 5'-phosphate</name>
        <dbReference type="ChEBI" id="CHEBI:597326"/>
    </cofactor>
</comment>
<evidence type="ECO:0000256" key="6">
    <source>
        <dbReference type="RuleBase" id="RU000481"/>
    </source>
</evidence>
<proteinExistence type="inferred from homology"/>
<reference evidence="8 9" key="1">
    <citation type="submission" date="2013-11" db="EMBL/GenBank/DDBJ databases">
        <title>Metagenomic analysis of a methanogenic consortium involved in long chain n-alkane degradation.</title>
        <authorList>
            <person name="Davidova I.A."/>
            <person name="Callaghan A.V."/>
            <person name="Wawrik B."/>
            <person name="Pruitt S."/>
            <person name="Marks C."/>
            <person name="Duncan K.E."/>
            <person name="Suflita J.M."/>
        </authorList>
    </citation>
    <scope>NUCLEOTIDE SEQUENCE [LARGE SCALE GENOMIC DNA]</scope>
    <source>
        <strain evidence="8 9">SPR</strain>
    </source>
</reference>
<comment type="caution">
    <text evidence="8">The sequence shown here is derived from an EMBL/GenBank/DDBJ whole genome shotgun (WGS) entry which is preliminary data.</text>
</comment>
<dbReference type="EC" id="2.6.1.-" evidence="6"/>
<evidence type="ECO:0000256" key="2">
    <source>
        <dbReference type="ARBA" id="ARBA00007441"/>
    </source>
</evidence>
<dbReference type="EMBL" id="AZAC01000067">
    <property type="protein sequence ID" value="KIX11184.1"/>
    <property type="molecule type" value="Genomic_DNA"/>
</dbReference>
<accession>A0A0D2IYS8</accession>
<dbReference type="PATRIC" id="fig|1429043.3.peg.5570"/>
<dbReference type="FunFam" id="3.40.640.10:FF:000024">
    <property type="entry name" value="Kynurenine--oxoglutarate transaminase 3"/>
    <property type="match status" value="1"/>
</dbReference>
<dbReference type="InterPro" id="IPR015421">
    <property type="entry name" value="PyrdxlP-dep_Trfase_major"/>
</dbReference>
<keyword evidence="9" id="KW-1185">Reference proteome</keyword>
<dbReference type="CDD" id="cd00609">
    <property type="entry name" value="AAT_like"/>
    <property type="match status" value="1"/>
</dbReference>
<evidence type="ECO:0000313" key="8">
    <source>
        <dbReference type="EMBL" id="KIX11184.1"/>
    </source>
</evidence>
<dbReference type="SUPFAM" id="SSF53383">
    <property type="entry name" value="PLP-dependent transferases"/>
    <property type="match status" value="1"/>
</dbReference>
<evidence type="ECO:0000259" key="7">
    <source>
        <dbReference type="Pfam" id="PF00155"/>
    </source>
</evidence>
<dbReference type="InterPro" id="IPR004839">
    <property type="entry name" value="Aminotransferase_I/II_large"/>
</dbReference>
<evidence type="ECO:0000313" key="9">
    <source>
        <dbReference type="Proteomes" id="UP000032233"/>
    </source>
</evidence>
<evidence type="ECO:0000256" key="4">
    <source>
        <dbReference type="ARBA" id="ARBA00022679"/>
    </source>
</evidence>
<dbReference type="PANTHER" id="PTHR43807:SF20">
    <property type="entry name" value="FI04487P"/>
    <property type="match status" value="1"/>
</dbReference>
<dbReference type="Gene3D" id="3.90.1150.10">
    <property type="entry name" value="Aspartate Aminotransferase, domain 1"/>
    <property type="match status" value="1"/>
</dbReference>
<dbReference type="GO" id="GO:0030170">
    <property type="term" value="F:pyridoxal phosphate binding"/>
    <property type="evidence" value="ECO:0007669"/>
    <property type="project" value="InterPro"/>
</dbReference>
<keyword evidence="5" id="KW-0663">Pyridoxal phosphate</keyword>
<dbReference type="AlphaFoldDB" id="A0A0D2IYS8"/>
<dbReference type="Gene3D" id="3.40.640.10">
    <property type="entry name" value="Type I PLP-dependent aspartate aminotransferase-like (Major domain)"/>
    <property type="match status" value="1"/>
</dbReference>
<dbReference type="InterPro" id="IPR015424">
    <property type="entry name" value="PyrdxlP-dep_Trfase"/>
</dbReference>
<dbReference type="Pfam" id="PF00155">
    <property type="entry name" value="Aminotran_1_2"/>
    <property type="match status" value="1"/>
</dbReference>
<keyword evidence="4 6" id="KW-0808">Transferase</keyword>
<dbReference type="InterPro" id="IPR051326">
    <property type="entry name" value="Kynurenine-oxoglutarate_AT"/>
</dbReference>
<name>A0A0D2IYS8_9BACT</name>
<dbReference type="Proteomes" id="UP000032233">
    <property type="component" value="Unassembled WGS sequence"/>
</dbReference>
<keyword evidence="3 6" id="KW-0032">Aminotransferase</keyword>
<dbReference type="PANTHER" id="PTHR43807">
    <property type="entry name" value="FI04487P"/>
    <property type="match status" value="1"/>
</dbReference>
<dbReference type="InterPro" id="IPR015422">
    <property type="entry name" value="PyrdxlP-dep_Trfase_small"/>
</dbReference>